<dbReference type="Pfam" id="PF07082">
    <property type="entry name" value="DUF1350"/>
    <property type="match status" value="1"/>
</dbReference>
<comment type="caution">
    <text evidence="2">The sequence shown here is derived from an EMBL/GenBank/DDBJ whole genome shotgun (WGS) entry which is preliminary data.</text>
</comment>
<keyword evidence="3" id="KW-1185">Reference proteome</keyword>
<dbReference type="SUPFAM" id="SSF53474">
    <property type="entry name" value="alpha/beta-Hydrolases"/>
    <property type="match status" value="2"/>
</dbReference>
<dbReference type="PANTHER" id="PTHR34127">
    <property type="entry name" value="OS04G0405600 PROTEIN"/>
    <property type="match status" value="1"/>
</dbReference>
<dbReference type="InterPro" id="IPR029058">
    <property type="entry name" value="AB_hydrolase_fold"/>
</dbReference>
<dbReference type="PANTHER" id="PTHR34127:SF1">
    <property type="entry name" value="OS04G0405600 PROTEIN"/>
    <property type="match status" value="1"/>
</dbReference>
<feature type="region of interest" description="Disordered" evidence="1">
    <location>
        <begin position="1"/>
        <end position="72"/>
    </location>
</feature>
<dbReference type="AlphaFoldDB" id="A0AAW1QF07"/>
<sequence>MQTQVQRLLGRPTGRTVFHRPALPNAVRPGFSRRQAGQVRAIASPPRPSRDADSQRIHRPRTTAPYDPASYNPQPQARIFATIEQRIANTFSSNQPGTRGDWVEVDGCWVLRPPAAAGPARAVVHFIGAAFVGAAPQLTYRLFLETLANRGIMVIATPYATGFDHLRVADESQFMFDACMHTLDDQVKDLPIYGVGHSMGALVHLLINARYSVEREGNVLLSFNNKAATDSIPFLSPFIAPGARALGPILTQLAASPLRTSVESATQLLRGASPSILKQLLPVVEQLTPIYLDVAQGRQEYAPAPEETRNLVRSYYGVNKNLLLRFINDKMDETNQLASMLQSSSAVSKLLDLSVRTLPGDHMRPLRQAFGDLPPEVARVANTAVSQGGEFIARISDMAVQAGFAQASEQLGDFAENVTDFAHVFGGNVGGPVVDNMQELADEIADWMDLPTVAVRPSYTSSTRALPASEWSSARDSERYSP</sequence>
<evidence type="ECO:0000256" key="1">
    <source>
        <dbReference type="SAM" id="MobiDB-lite"/>
    </source>
</evidence>
<name>A0AAW1QF07_9CHLO</name>
<organism evidence="2 3">
    <name type="scientific">[Myrmecia] bisecta</name>
    <dbReference type="NCBI Taxonomy" id="41462"/>
    <lineage>
        <taxon>Eukaryota</taxon>
        <taxon>Viridiplantae</taxon>
        <taxon>Chlorophyta</taxon>
        <taxon>core chlorophytes</taxon>
        <taxon>Trebouxiophyceae</taxon>
        <taxon>Trebouxiales</taxon>
        <taxon>Trebouxiaceae</taxon>
        <taxon>Myrmecia</taxon>
    </lineage>
</organism>
<dbReference type="EMBL" id="JALJOR010000003">
    <property type="protein sequence ID" value="KAK9820010.1"/>
    <property type="molecule type" value="Genomic_DNA"/>
</dbReference>
<proteinExistence type="predicted"/>
<dbReference type="InterPro" id="IPR010765">
    <property type="entry name" value="DUF1350"/>
</dbReference>
<gene>
    <name evidence="2" type="ORF">WJX72_005073</name>
</gene>
<evidence type="ECO:0000313" key="3">
    <source>
        <dbReference type="Proteomes" id="UP001489004"/>
    </source>
</evidence>
<protein>
    <submittedName>
        <fullName evidence="2">Uncharacterized protein</fullName>
    </submittedName>
</protein>
<evidence type="ECO:0000313" key="2">
    <source>
        <dbReference type="EMBL" id="KAK9820010.1"/>
    </source>
</evidence>
<accession>A0AAW1QF07</accession>
<dbReference type="Proteomes" id="UP001489004">
    <property type="component" value="Unassembled WGS sequence"/>
</dbReference>
<dbReference type="Gene3D" id="3.40.50.1820">
    <property type="entry name" value="alpha/beta hydrolase"/>
    <property type="match status" value="1"/>
</dbReference>
<reference evidence="2 3" key="1">
    <citation type="journal article" date="2024" name="Nat. Commun.">
        <title>Phylogenomics reveals the evolutionary origins of lichenization in chlorophyte algae.</title>
        <authorList>
            <person name="Puginier C."/>
            <person name="Libourel C."/>
            <person name="Otte J."/>
            <person name="Skaloud P."/>
            <person name="Haon M."/>
            <person name="Grisel S."/>
            <person name="Petersen M."/>
            <person name="Berrin J.G."/>
            <person name="Delaux P.M."/>
            <person name="Dal Grande F."/>
            <person name="Keller J."/>
        </authorList>
    </citation>
    <scope>NUCLEOTIDE SEQUENCE [LARGE SCALE GENOMIC DNA]</scope>
    <source>
        <strain evidence="2 3">SAG 2043</strain>
    </source>
</reference>